<keyword evidence="3" id="KW-0813">Transport</keyword>
<dbReference type="Proteomes" id="UP000828390">
    <property type="component" value="Unassembled WGS sequence"/>
</dbReference>
<dbReference type="OrthoDB" id="26569at2759"/>
<comment type="caution">
    <text evidence="9">The sequence shown here is derived from an EMBL/GenBank/DDBJ whole genome shotgun (WGS) entry which is preliminary data.</text>
</comment>
<dbReference type="InterPro" id="IPR000744">
    <property type="entry name" value="NSF_attach"/>
</dbReference>
<dbReference type="InterPro" id="IPR011990">
    <property type="entry name" value="TPR-like_helical_dom_sf"/>
</dbReference>
<dbReference type="GO" id="GO:0005483">
    <property type="term" value="F:soluble NSF attachment protein activity"/>
    <property type="evidence" value="ECO:0007669"/>
    <property type="project" value="TreeGrafter"/>
</dbReference>
<evidence type="ECO:0000256" key="3">
    <source>
        <dbReference type="ARBA" id="ARBA00022448"/>
    </source>
</evidence>
<gene>
    <name evidence="9" type="ORF">DPMN_174088</name>
</gene>
<dbReference type="Gene3D" id="1.25.40.10">
    <property type="entry name" value="Tetratricopeptide repeat domain"/>
    <property type="match status" value="1"/>
</dbReference>
<evidence type="ECO:0000313" key="10">
    <source>
        <dbReference type="Proteomes" id="UP000828390"/>
    </source>
</evidence>
<comment type="subcellular location">
    <subcellularLocation>
        <location evidence="1">Membrane</location>
        <topology evidence="1">Peripheral membrane protein</topology>
    </subcellularLocation>
</comment>
<protein>
    <recommendedName>
        <fullName evidence="7">Gamma-soluble NSF attachment protein</fullName>
    </recommendedName>
    <alternativeName>
        <fullName evidence="8">N-ethylmaleimide-sensitive factor attachment protein gamma</fullName>
    </alternativeName>
</protein>
<comment type="similarity">
    <text evidence="2">Belongs to the SNAP family.</text>
</comment>
<dbReference type="Pfam" id="PF14938">
    <property type="entry name" value="SNAP"/>
    <property type="match status" value="1"/>
</dbReference>
<evidence type="ECO:0000256" key="5">
    <source>
        <dbReference type="ARBA" id="ARBA00022927"/>
    </source>
</evidence>
<accession>A0A9D4II96</accession>
<keyword evidence="5" id="KW-0653">Protein transport</keyword>
<dbReference type="GO" id="GO:0005774">
    <property type="term" value="C:vacuolar membrane"/>
    <property type="evidence" value="ECO:0007669"/>
    <property type="project" value="TreeGrafter"/>
</dbReference>
<dbReference type="GO" id="GO:0019905">
    <property type="term" value="F:syntaxin binding"/>
    <property type="evidence" value="ECO:0007669"/>
    <property type="project" value="TreeGrafter"/>
</dbReference>
<reference evidence="9" key="2">
    <citation type="submission" date="2020-11" db="EMBL/GenBank/DDBJ databases">
        <authorList>
            <person name="McCartney M.A."/>
            <person name="Auch B."/>
            <person name="Kono T."/>
            <person name="Mallez S."/>
            <person name="Becker A."/>
            <person name="Gohl D.M."/>
            <person name="Silverstein K.A.T."/>
            <person name="Koren S."/>
            <person name="Bechman K.B."/>
            <person name="Herman A."/>
            <person name="Abrahante J.E."/>
            <person name="Garbe J."/>
        </authorList>
    </citation>
    <scope>NUCLEOTIDE SEQUENCE</scope>
    <source>
        <strain evidence="9">Duluth1</strain>
        <tissue evidence="9">Whole animal</tissue>
    </source>
</reference>
<evidence type="ECO:0000313" key="9">
    <source>
        <dbReference type="EMBL" id="KAH3772743.1"/>
    </source>
</evidence>
<name>A0A9D4II96_DREPO</name>
<evidence type="ECO:0000256" key="4">
    <source>
        <dbReference type="ARBA" id="ARBA00022892"/>
    </source>
</evidence>
<keyword evidence="4" id="KW-0931">ER-Golgi transport</keyword>
<evidence type="ECO:0000256" key="1">
    <source>
        <dbReference type="ARBA" id="ARBA00004170"/>
    </source>
</evidence>
<dbReference type="GO" id="GO:0031201">
    <property type="term" value="C:SNARE complex"/>
    <property type="evidence" value="ECO:0007669"/>
    <property type="project" value="TreeGrafter"/>
</dbReference>
<dbReference type="EMBL" id="JAIWYP010000009">
    <property type="protein sequence ID" value="KAH3772743.1"/>
    <property type="molecule type" value="Genomic_DNA"/>
</dbReference>
<keyword evidence="6" id="KW-0472">Membrane</keyword>
<dbReference type="PANTHER" id="PTHR13768">
    <property type="entry name" value="SOLUBLE NSF ATTACHMENT PROTEIN SNAP"/>
    <property type="match status" value="1"/>
</dbReference>
<evidence type="ECO:0000256" key="2">
    <source>
        <dbReference type="ARBA" id="ARBA00010050"/>
    </source>
</evidence>
<evidence type="ECO:0000256" key="8">
    <source>
        <dbReference type="ARBA" id="ARBA00042485"/>
    </source>
</evidence>
<dbReference type="SUPFAM" id="SSF48452">
    <property type="entry name" value="TPR-like"/>
    <property type="match status" value="1"/>
</dbReference>
<dbReference type="GO" id="GO:0016192">
    <property type="term" value="P:vesicle-mediated transport"/>
    <property type="evidence" value="ECO:0007669"/>
    <property type="project" value="UniProtKB-KW"/>
</dbReference>
<keyword evidence="10" id="KW-1185">Reference proteome</keyword>
<reference evidence="9" key="1">
    <citation type="journal article" date="2019" name="bioRxiv">
        <title>The Genome of the Zebra Mussel, Dreissena polymorpha: A Resource for Invasive Species Research.</title>
        <authorList>
            <person name="McCartney M.A."/>
            <person name="Auch B."/>
            <person name="Kono T."/>
            <person name="Mallez S."/>
            <person name="Zhang Y."/>
            <person name="Obille A."/>
            <person name="Becker A."/>
            <person name="Abrahante J.E."/>
            <person name="Garbe J."/>
            <person name="Badalamenti J.P."/>
            <person name="Herman A."/>
            <person name="Mangelson H."/>
            <person name="Liachko I."/>
            <person name="Sullivan S."/>
            <person name="Sone E.D."/>
            <person name="Koren S."/>
            <person name="Silverstein K.A.T."/>
            <person name="Beckman K.B."/>
            <person name="Gohl D.M."/>
        </authorList>
    </citation>
    <scope>NUCLEOTIDE SEQUENCE</scope>
    <source>
        <strain evidence="9">Duluth1</strain>
        <tissue evidence="9">Whole animal</tissue>
    </source>
</reference>
<dbReference type="AlphaFoldDB" id="A0A9D4II96"/>
<evidence type="ECO:0000256" key="7">
    <source>
        <dbReference type="ARBA" id="ARBA00040047"/>
    </source>
</evidence>
<evidence type="ECO:0000256" key="6">
    <source>
        <dbReference type="ARBA" id="ARBA00023136"/>
    </source>
</evidence>
<organism evidence="9 10">
    <name type="scientific">Dreissena polymorpha</name>
    <name type="common">Zebra mussel</name>
    <name type="synonym">Mytilus polymorpha</name>
    <dbReference type="NCBI Taxonomy" id="45954"/>
    <lineage>
        <taxon>Eukaryota</taxon>
        <taxon>Metazoa</taxon>
        <taxon>Spiralia</taxon>
        <taxon>Lophotrochozoa</taxon>
        <taxon>Mollusca</taxon>
        <taxon>Bivalvia</taxon>
        <taxon>Autobranchia</taxon>
        <taxon>Heteroconchia</taxon>
        <taxon>Euheterodonta</taxon>
        <taxon>Imparidentia</taxon>
        <taxon>Neoheterodontei</taxon>
        <taxon>Myida</taxon>
        <taxon>Dreissenoidea</taxon>
        <taxon>Dreissenidae</taxon>
        <taxon>Dreissena</taxon>
    </lineage>
</organism>
<proteinExistence type="inferred from homology"/>
<dbReference type="GO" id="GO:0006886">
    <property type="term" value="P:intracellular protein transport"/>
    <property type="evidence" value="ECO:0007669"/>
    <property type="project" value="InterPro"/>
</dbReference>
<sequence>MSSTKVSEALAHIEKAEKCLKTSFLKWNPDYDGAASEYIKAATCYRNAKALPEAREAYIKAAEIQHRMKAPFHSAKSYEQAGLLSKENGEMDLAVKLMEQAALMFQEHGTPDTAALCLEKAAKMVEQSHPARAADLYKKASDVADIEDHARQSAESIGKAGRIFLRLQRYEEGAQCLCKEIEFHAASENFPMIAKLVLAVVLVKLTLEDYVAAEHFFRSAGKYPQFGDSEEAIAIEELLAAYDSGDEENARRILNLPLIKYMDNVFNKLARSLVIPGEVKRADPNLGVASRAAGGGANVEGGGAPVQLDDEELEGGLC</sequence>
<dbReference type="PANTHER" id="PTHR13768:SF2">
    <property type="entry name" value="GAMMA-SOLUBLE NSF ATTACHMENT PROTEIN"/>
    <property type="match status" value="1"/>
</dbReference>